<sequence>MTTMSKEEAAWVKRLQRVLDECPSDRIGAFTVGDHTVTLYDRSRDADIDAVGDVDFCKAVDLLDAEMGQLKFPFQMHSTAG</sequence>
<dbReference type="EMBL" id="UAUF01000002">
    <property type="protein sequence ID" value="SPZ00014.1"/>
    <property type="molecule type" value="Genomic_DNA"/>
</dbReference>
<dbReference type="AlphaFoldDB" id="A0A2X2BY55"/>
<proteinExistence type="predicted"/>
<protein>
    <submittedName>
        <fullName evidence="1">Uncharacterized protein</fullName>
    </submittedName>
</protein>
<evidence type="ECO:0000313" key="2">
    <source>
        <dbReference type="Proteomes" id="UP000250443"/>
    </source>
</evidence>
<name>A0A2X2BY55_PSELU</name>
<dbReference type="Proteomes" id="UP000250443">
    <property type="component" value="Unassembled WGS sequence"/>
</dbReference>
<organism evidence="1 2">
    <name type="scientific">Pseudomonas luteola</name>
    <dbReference type="NCBI Taxonomy" id="47886"/>
    <lineage>
        <taxon>Bacteria</taxon>
        <taxon>Pseudomonadati</taxon>
        <taxon>Pseudomonadota</taxon>
        <taxon>Gammaproteobacteria</taxon>
        <taxon>Pseudomonadales</taxon>
        <taxon>Pseudomonadaceae</taxon>
        <taxon>Pseudomonas</taxon>
    </lineage>
</organism>
<accession>A0A2X2BY55</accession>
<evidence type="ECO:0000313" key="1">
    <source>
        <dbReference type="EMBL" id="SPZ00014.1"/>
    </source>
</evidence>
<gene>
    <name evidence="1" type="ORF">NCTC11842_00159</name>
</gene>
<reference evidence="1 2" key="1">
    <citation type="submission" date="2018-06" db="EMBL/GenBank/DDBJ databases">
        <authorList>
            <consortium name="Pathogen Informatics"/>
            <person name="Doyle S."/>
        </authorList>
    </citation>
    <scope>NUCLEOTIDE SEQUENCE [LARGE SCALE GENOMIC DNA]</scope>
    <source>
        <strain evidence="1 2">NCTC11842</strain>
    </source>
</reference>